<reference evidence="1 2" key="1">
    <citation type="submission" date="2020-02" db="EMBL/GenBank/DDBJ databases">
        <title>Draft genome sequence of Haematococcus lacustris strain NIES-144.</title>
        <authorList>
            <person name="Morimoto D."/>
            <person name="Nakagawa S."/>
            <person name="Yoshida T."/>
            <person name="Sawayama S."/>
        </authorList>
    </citation>
    <scope>NUCLEOTIDE SEQUENCE [LARGE SCALE GENOMIC DNA]</scope>
    <source>
        <strain evidence="1 2">NIES-144</strain>
    </source>
</reference>
<keyword evidence="2" id="KW-1185">Reference proteome</keyword>
<dbReference type="AlphaFoldDB" id="A0A699ZK79"/>
<organism evidence="1 2">
    <name type="scientific">Haematococcus lacustris</name>
    <name type="common">Green alga</name>
    <name type="synonym">Haematococcus pluvialis</name>
    <dbReference type="NCBI Taxonomy" id="44745"/>
    <lineage>
        <taxon>Eukaryota</taxon>
        <taxon>Viridiplantae</taxon>
        <taxon>Chlorophyta</taxon>
        <taxon>core chlorophytes</taxon>
        <taxon>Chlorophyceae</taxon>
        <taxon>CS clade</taxon>
        <taxon>Chlamydomonadales</taxon>
        <taxon>Haematococcaceae</taxon>
        <taxon>Haematococcus</taxon>
    </lineage>
</organism>
<evidence type="ECO:0000313" key="1">
    <source>
        <dbReference type="EMBL" id="GFH19386.1"/>
    </source>
</evidence>
<accession>A0A699ZK79</accession>
<dbReference type="Proteomes" id="UP000485058">
    <property type="component" value="Unassembled WGS sequence"/>
</dbReference>
<gene>
    <name evidence="1" type="ORF">HaLaN_16327</name>
</gene>
<sequence length="104" mass="12106">MPDQLSVWLSAAAFRRFNPRVNPCKNESGKAVVPYRKGGWWFNGRGSHVLLFRDRHRARGLQYLLVSTRPDLIQQSRLFRLVVFTALVVVFTRVKTSMQDMPRC</sequence>
<proteinExistence type="predicted"/>
<protein>
    <submittedName>
        <fullName evidence="1">Uncharacterized protein</fullName>
    </submittedName>
</protein>
<name>A0A699ZK79_HAELA</name>
<comment type="caution">
    <text evidence="1">The sequence shown here is derived from an EMBL/GenBank/DDBJ whole genome shotgun (WGS) entry which is preliminary data.</text>
</comment>
<dbReference type="EMBL" id="BLLF01001454">
    <property type="protein sequence ID" value="GFH19386.1"/>
    <property type="molecule type" value="Genomic_DNA"/>
</dbReference>
<evidence type="ECO:0000313" key="2">
    <source>
        <dbReference type="Proteomes" id="UP000485058"/>
    </source>
</evidence>